<dbReference type="SUPFAM" id="SSF46565">
    <property type="entry name" value="Chaperone J-domain"/>
    <property type="match status" value="1"/>
</dbReference>
<gene>
    <name evidence="1" type="ORF">CTOB1V02_LOCUS6502</name>
</gene>
<name>A0A7R8WBR5_9CRUS</name>
<dbReference type="AlphaFoldDB" id="A0A7R8WBR5"/>
<dbReference type="SMART" id="SM00271">
    <property type="entry name" value="DnaJ"/>
    <property type="match status" value="1"/>
</dbReference>
<dbReference type="InterPro" id="IPR001623">
    <property type="entry name" value="DnaJ_domain"/>
</dbReference>
<reference evidence="1" key="1">
    <citation type="submission" date="2020-11" db="EMBL/GenBank/DDBJ databases">
        <authorList>
            <person name="Tran Van P."/>
        </authorList>
    </citation>
    <scope>NUCLEOTIDE SEQUENCE</scope>
</reference>
<dbReference type="EMBL" id="OB661620">
    <property type="protein sequence ID" value="CAD7228622.1"/>
    <property type="molecule type" value="Genomic_DNA"/>
</dbReference>
<evidence type="ECO:0000313" key="1">
    <source>
        <dbReference type="EMBL" id="CAD7228622.1"/>
    </source>
</evidence>
<dbReference type="InterPro" id="IPR036869">
    <property type="entry name" value="J_dom_sf"/>
</dbReference>
<dbReference type="PROSITE" id="PS50076">
    <property type="entry name" value="DNAJ_2"/>
    <property type="match status" value="1"/>
</dbReference>
<dbReference type="CDD" id="cd06257">
    <property type="entry name" value="DnaJ"/>
    <property type="match status" value="1"/>
</dbReference>
<sequence>MGHLIPKLSFKSFKDEALKNAYDWMDHLPCNASNEDIKDRYRELCLRYHPDKGGQQEDFQKLQCCMGVIKASKQDA</sequence>
<dbReference type="OrthoDB" id="66964at2759"/>
<dbReference type="Pfam" id="PF00226">
    <property type="entry name" value="DnaJ"/>
    <property type="match status" value="1"/>
</dbReference>
<accession>A0A7R8WBR5</accession>
<organism evidence="1">
    <name type="scientific">Cyprideis torosa</name>
    <dbReference type="NCBI Taxonomy" id="163714"/>
    <lineage>
        <taxon>Eukaryota</taxon>
        <taxon>Metazoa</taxon>
        <taxon>Ecdysozoa</taxon>
        <taxon>Arthropoda</taxon>
        <taxon>Crustacea</taxon>
        <taxon>Oligostraca</taxon>
        <taxon>Ostracoda</taxon>
        <taxon>Podocopa</taxon>
        <taxon>Podocopida</taxon>
        <taxon>Cytherocopina</taxon>
        <taxon>Cytheroidea</taxon>
        <taxon>Cytherideidae</taxon>
        <taxon>Cyprideis</taxon>
    </lineage>
</organism>
<dbReference type="Gene3D" id="1.10.287.110">
    <property type="entry name" value="DnaJ domain"/>
    <property type="match status" value="1"/>
</dbReference>
<proteinExistence type="predicted"/>
<protein>
    <submittedName>
        <fullName evidence="1">Uncharacterized protein</fullName>
    </submittedName>
</protein>